<reference evidence="19" key="1">
    <citation type="submission" date="2016-11" db="EMBL/GenBank/DDBJ databases">
        <authorList>
            <person name="Varghese N."/>
            <person name="Submissions S."/>
        </authorList>
    </citation>
    <scope>NUCLEOTIDE SEQUENCE [LARGE SCALE GENOMIC DNA]</scope>
    <source>
        <strain evidence="19">DSM 19978</strain>
    </source>
</reference>
<keyword evidence="7" id="KW-0067">ATP-binding</keyword>
<evidence type="ECO:0000256" key="10">
    <source>
        <dbReference type="ARBA" id="ARBA00023125"/>
    </source>
</evidence>
<organism evidence="18 19">
    <name type="scientific">Flavobacterium fluvii</name>
    <dbReference type="NCBI Taxonomy" id="468056"/>
    <lineage>
        <taxon>Bacteria</taxon>
        <taxon>Pseudomonadati</taxon>
        <taxon>Bacteroidota</taxon>
        <taxon>Flavobacteriia</taxon>
        <taxon>Flavobacteriales</taxon>
        <taxon>Flavobacteriaceae</taxon>
        <taxon>Flavobacterium</taxon>
    </lineage>
</organism>
<evidence type="ECO:0000256" key="8">
    <source>
        <dbReference type="ARBA" id="ARBA00023012"/>
    </source>
</evidence>
<feature type="signal peptide" evidence="14">
    <location>
        <begin position="1"/>
        <end position="21"/>
    </location>
</feature>
<dbReference type="GO" id="GO:0043565">
    <property type="term" value="F:sequence-specific DNA binding"/>
    <property type="evidence" value="ECO:0007669"/>
    <property type="project" value="InterPro"/>
</dbReference>
<dbReference type="InterPro" id="IPR001789">
    <property type="entry name" value="Sig_transdc_resp-reg_receiver"/>
</dbReference>
<dbReference type="InterPro" id="IPR015943">
    <property type="entry name" value="WD40/YVTN_repeat-like_dom_sf"/>
</dbReference>
<dbReference type="GO" id="GO:0000155">
    <property type="term" value="F:phosphorelay sensor kinase activity"/>
    <property type="evidence" value="ECO:0007669"/>
    <property type="project" value="InterPro"/>
</dbReference>
<dbReference type="Pfam" id="PF00512">
    <property type="entry name" value="HisKA"/>
    <property type="match status" value="1"/>
</dbReference>
<dbReference type="Gene3D" id="2.130.10.10">
    <property type="entry name" value="YVTN repeat-like/Quinoprotein amine dehydrogenase"/>
    <property type="match status" value="3"/>
</dbReference>
<dbReference type="FunFam" id="2.60.40.10:FF:000791">
    <property type="entry name" value="Two-component system sensor histidine kinase/response regulator"/>
    <property type="match status" value="1"/>
</dbReference>
<dbReference type="Gene3D" id="2.60.40.10">
    <property type="entry name" value="Immunoglobulins"/>
    <property type="match status" value="1"/>
</dbReference>
<evidence type="ECO:0000256" key="3">
    <source>
        <dbReference type="ARBA" id="ARBA00022553"/>
    </source>
</evidence>
<dbReference type="SMART" id="SM00342">
    <property type="entry name" value="HTH_ARAC"/>
    <property type="match status" value="1"/>
</dbReference>
<name>A0A1M5JXL3_9FLAO</name>
<dbReference type="FunFam" id="3.30.565.10:FF:000037">
    <property type="entry name" value="Hybrid sensor histidine kinase/response regulator"/>
    <property type="match status" value="1"/>
</dbReference>
<dbReference type="PRINTS" id="PR00344">
    <property type="entry name" value="BCTRLSENSOR"/>
</dbReference>
<keyword evidence="10" id="KW-0238">DNA-binding</keyword>
<evidence type="ECO:0000256" key="9">
    <source>
        <dbReference type="ARBA" id="ARBA00023015"/>
    </source>
</evidence>
<dbReference type="PROSITE" id="PS01124">
    <property type="entry name" value="HTH_ARAC_FAMILY_2"/>
    <property type="match status" value="1"/>
</dbReference>
<evidence type="ECO:0000256" key="1">
    <source>
        <dbReference type="ARBA" id="ARBA00000085"/>
    </source>
</evidence>
<dbReference type="SUPFAM" id="SSF52172">
    <property type="entry name" value="CheY-like"/>
    <property type="match status" value="1"/>
</dbReference>
<dbReference type="SUPFAM" id="SSF55874">
    <property type="entry name" value="ATPase domain of HSP90 chaperone/DNA topoisomerase II/histidine kinase"/>
    <property type="match status" value="1"/>
</dbReference>
<evidence type="ECO:0000256" key="2">
    <source>
        <dbReference type="ARBA" id="ARBA00012438"/>
    </source>
</evidence>
<gene>
    <name evidence="18" type="ORF">SAMN05443549_104111</name>
</gene>
<proteinExistence type="predicted"/>
<dbReference type="SMART" id="SM00387">
    <property type="entry name" value="HATPase_c"/>
    <property type="match status" value="1"/>
</dbReference>
<dbReference type="InterPro" id="IPR011006">
    <property type="entry name" value="CheY-like_superfamily"/>
</dbReference>
<dbReference type="Gene3D" id="3.40.50.2300">
    <property type="match status" value="1"/>
</dbReference>
<dbReference type="InterPro" id="IPR036890">
    <property type="entry name" value="HATPase_C_sf"/>
</dbReference>
<evidence type="ECO:0000259" key="15">
    <source>
        <dbReference type="PROSITE" id="PS01124"/>
    </source>
</evidence>
<keyword evidence="19" id="KW-1185">Reference proteome</keyword>
<protein>
    <recommendedName>
        <fullName evidence="2">histidine kinase</fullName>
        <ecNumber evidence="2">2.7.13.3</ecNumber>
    </recommendedName>
</protein>
<dbReference type="Pfam" id="PF07495">
    <property type="entry name" value="Y_Y_Y"/>
    <property type="match status" value="1"/>
</dbReference>
<evidence type="ECO:0000256" key="11">
    <source>
        <dbReference type="ARBA" id="ARBA00023163"/>
    </source>
</evidence>
<evidence type="ECO:0000259" key="16">
    <source>
        <dbReference type="PROSITE" id="PS50109"/>
    </source>
</evidence>
<keyword evidence="13" id="KW-0812">Transmembrane</keyword>
<evidence type="ECO:0000256" key="13">
    <source>
        <dbReference type="SAM" id="Phobius"/>
    </source>
</evidence>
<feature type="domain" description="Histidine kinase" evidence="16">
    <location>
        <begin position="713"/>
        <end position="933"/>
    </location>
</feature>
<dbReference type="AlphaFoldDB" id="A0A1M5JXL3"/>
<dbReference type="CDD" id="cd00146">
    <property type="entry name" value="PKD"/>
    <property type="match status" value="1"/>
</dbReference>
<dbReference type="InterPro" id="IPR009057">
    <property type="entry name" value="Homeodomain-like_sf"/>
</dbReference>
<dbReference type="Proteomes" id="UP000184516">
    <property type="component" value="Unassembled WGS sequence"/>
</dbReference>
<dbReference type="InterPro" id="IPR011110">
    <property type="entry name" value="Reg_prop"/>
</dbReference>
<evidence type="ECO:0000313" key="19">
    <source>
        <dbReference type="Proteomes" id="UP000184516"/>
    </source>
</evidence>
<evidence type="ECO:0000256" key="6">
    <source>
        <dbReference type="ARBA" id="ARBA00022777"/>
    </source>
</evidence>
<evidence type="ECO:0000313" key="18">
    <source>
        <dbReference type="EMBL" id="SHG45296.1"/>
    </source>
</evidence>
<evidence type="ECO:0000256" key="12">
    <source>
        <dbReference type="PROSITE-ProRule" id="PRU00169"/>
    </source>
</evidence>
<dbReference type="FunFam" id="3.40.50.2300:FF:000138">
    <property type="entry name" value="Two-component system sensor histidine kinase/response regulator"/>
    <property type="match status" value="1"/>
</dbReference>
<feature type="domain" description="Response regulatory" evidence="17">
    <location>
        <begin position="972"/>
        <end position="1087"/>
    </location>
</feature>
<dbReference type="InterPro" id="IPR011123">
    <property type="entry name" value="Y_Y_Y"/>
</dbReference>
<keyword evidence="13" id="KW-0472">Membrane</keyword>
<dbReference type="InterPro" id="IPR005467">
    <property type="entry name" value="His_kinase_dom"/>
</dbReference>
<dbReference type="SMART" id="SM00448">
    <property type="entry name" value="REC"/>
    <property type="match status" value="1"/>
</dbReference>
<dbReference type="PANTHER" id="PTHR43547:SF2">
    <property type="entry name" value="HYBRID SIGNAL TRANSDUCTION HISTIDINE KINASE C"/>
    <property type="match status" value="1"/>
</dbReference>
<dbReference type="EC" id="2.7.13.3" evidence="2"/>
<dbReference type="Pfam" id="PF02518">
    <property type="entry name" value="HATPase_c"/>
    <property type="match status" value="1"/>
</dbReference>
<evidence type="ECO:0000256" key="4">
    <source>
        <dbReference type="ARBA" id="ARBA00022679"/>
    </source>
</evidence>
<dbReference type="SUPFAM" id="SSF46689">
    <property type="entry name" value="Homeodomain-like"/>
    <property type="match status" value="1"/>
</dbReference>
<dbReference type="InterPro" id="IPR036097">
    <property type="entry name" value="HisK_dim/P_sf"/>
</dbReference>
<accession>A0A1M5JXL3</accession>
<keyword evidence="4" id="KW-0808">Transferase</keyword>
<dbReference type="PROSITE" id="PS50109">
    <property type="entry name" value="HIS_KIN"/>
    <property type="match status" value="1"/>
</dbReference>
<keyword evidence="6 18" id="KW-0418">Kinase</keyword>
<dbReference type="OrthoDB" id="1522078at2"/>
<dbReference type="FunFam" id="1.10.287.130:FF:000045">
    <property type="entry name" value="Two-component system sensor histidine kinase/response regulator"/>
    <property type="match status" value="1"/>
</dbReference>
<dbReference type="Pfam" id="PF12833">
    <property type="entry name" value="HTH_18"/>
    <property type="match status" value="1"/>
</dbReference>
<dbReference type="Gene3D" id="1.10.287.130">
    <property type="match status" value="1"/>
</dbReference>
<dbReference type="STRING" id="468056.SAMN05443549_104111"/>
<dbReference type="InterPro" id="IPR018060">
    <property type="entry name" value="HTH_AraC"/>
</dbReference>
<keyword evidence="3 12" id="KW-0597">Phosphoprotein</keyword>
<keyword evidence="9" id="KW-0805">Transcription regulation</keyword>
<dbReference type="InterPro" id="IPR018062">
    <property type="entry name" value="HTH_AraC-typ_CS"/>
</dbReference>
<dbReference type="SMART" id="SM00388">
    <property type="entry name" value="HisKA"/>
    <property type="match status" value="1"/>
</dbReference>
<sequence length="1224" mass="138796">MRTFFKIVVFLTLLFSGECIVGQNVNFEYLTVKDGLPQSTVRTIVKDKYGFMWFGTWNGLCRYDGNKFKVYKTIPGDSTSIGNNRIHYIYKDGKGILWIATFNSFICRYNYKTDNFTRFKTNQVPQVIHDSTNRLRSLTVFKKYANFLKLHIGPFEPSQTKEHIVFQTKANNEGGLNDNNVNCVYLDDSKIIWLGTATGGVNKADLNAKKFHGFSVASKDRSAVNTPIRTMLADKNGIWLGTQDDGLLFINRKTKAETYFVNELSGKSIRSVFKDSRGDIWIGNRSGLDKYDIRSKKIINYFREKAGSDSQMNRFFAIAEDPVDHSLWFGNYNGILKYDRQTNKFEKQSLQKYFTRSAAGCLFFDSKNNLWIGTEYSGLIQLKRDPRTQKWTDTIAYKEDGINPVLPDERVYSVAEDAQGNIWAGTANGLCRINPKTQNVKLFTTADGLSDQYIAKVLSDRKGNIWIGHKKGLSKLNTRTNQIRNYSVRGSHHDYEFMDGSGCIEPSTGELFFGGIDGFVSFRPEEITDNLNPPIVALTDFEVLNKTVKIGEEINGEVILTEALNLTKTITLGYEDKSFSIEFAALDYSGPSKSRYAYQLEGLDKDWIYTDASRRIATYANLPSGTYTFKVKAANSDGVWNLKPRTLEIIVLPPWWRTWWAYSLYLMLLGAVAYFLYRIFKTKQEYNRRILIESLKAEKAQELDALKSRFFTNVSHEFRTPLTLIIDPLESLLSGKLSNDKAKEYYGVMHRNAARLLVLINQFLDFRKLESGNLSLKVHKGDIVAFVRNVMAAFEFQAQQKNIDYRLETDLNELQFGFDADSVEKILYNLISNAFKFTPEGGRIVIGLSVSPENQEHIILSVTDNGMGIPADKLDKIFESFYQVEDNDRADIVGTGVGLSLTKELVMLHKGNITVSSVPYNETCFTVTLANLTATNPYLESTENIVDFQPRENAEEVVLKTEEKKSQSDTPIILIVEDNDEIRNYIRMNLGGDYKVIEAANGLQGLEMAMDTIPDLIISDIMMPELNGLDFCRKLKTNEKTSHIPVILLTAQQSEQYQMEGYDTGADAYISKPFSSAMLLVRIKNLIESRRKLRELFNKATGFNPLVLGTNAADKAFLSKATALIDANLSNENFDVEWLASEMFLGRTQLYRKIKALTNQSAQEFITTIRLNKAAEMLLEGKLAVGEIAFIVGYTDPTSFGRVFQKQYGLTPKKYSQQGKNPLS</sequence>
<comment type="catalytic activity">
    <reaction evidence="1">
        <text>ATP + protein L-histidine = ADP + protein N-phospho-L-histidine.</text>
        <dbReference type="EC" id="2.7.13.3"/>
    </reaction>
</comment>
<dbReference type="Gene3D" id="1.10.10.60">
    <property type="entry name" value="Homeodomain-like"/>
    <property type="match status" value="1"/>
</dbReference>
<keyword evidence="11" id="KW-0804">Transcription</keyword>
<keyword evidence="5" id="KW-0547">Nucleotide-binding</keyword>
<dbReference type="Pfam" id="PF00072">
    <property type="entry name" value="Response_reg"/>
    <property type="match status" value="1"/>
</dbReference>
<dbReference type="SUPFAM" id="SSF63829">
    <property type="entry name" value="Calcium-dependent phosphotriesterase"/>
    <property type="match status" value="2"/>
</dbReference>
<evidence type="ECO:0000256" key="5">
    <source>
        <dbReference type="ARBA" id="ARBA00022741"/>
    </source>
</evidence>
<dbReference type="RefSeq" id="WP_073370409.1">
    <property type="nucleotide sequence ID" value="NZ_FQWB01000004.1"/>
</dbReference>
<feature type="domain" description="HTH araC/xylS-type" evidence="15">
    <location>
        <begin position="1119"/>
        <end position="1218"/>
    </location>
</feature>
<keyword evidence="14" id="KW-0732">Signal</keyword>
<feature type="modified residue" description="4-aspartylphosphate" evidence="12">
    <location>
        <position position="1020"/>
    </location>
</feature>
<dbReference type="InterPro" id="IPR004358">
    <property type="entry name" value="Sig_transdc_His_kin-like_C"/>
</dbReference>
<dbReference type="InterPro" id="IPR013783">
    <property type="entry name" value="Ig-like_fold"/>
</dbReference>
<evidence type="ECO:0000259" key="17">
    <source>
        <dbReference type="PROSITE" id="PS50110"/>
    </source>
</evidence>
<dbReference type="SUPFAM" id="SSF47384">
    <property type="entry name" value="Homodimeric domain of signal transducing histidine kinase"/>
    <property type="match status" value="1"/>
</dbReference>
<dbReference type="PROSITE" id="PS00041">
    <property type="entry name" value="HTH_ARAC_FAMILY_1"/>
    <property type="match status" value="1"/>
</dbReference>
<keyword evidence="13" id="KW-1133">Transmembrane helix</keyword>
<dbReference type="PROSITE" id="PS50110">
    <property type="entry name" value="RESPONSE_REGULATORY"/>
    <property type="match status" value="1"/>
</dbReference>
<dbReference type="Gene3D" id="3.30.565.10">
    <property type="entry name" value="Histidine kinase-like ATPase, C-terminal domain"/>
    <property type="match status" value="1"/>
</dbReference>
<dbReference type="InterPro" id="IPR003661">
    <property type="entry name" value="HisK_dim/P_dom"/>
</dbReference>
<dbReference type="EMBL" id="FQWB01000004">
    <property type="protein sequence ID" value="SHG45296.1"/>
    <property type="molecule type" value="Genomic_DNA"/>
</dbReference>
<dbReference type="PANTHER" id="PTHR43547">
    <property type="entry name" value="TWO-COMPONENT HISTIDINE KINASE"/>
    <property type="match status" value="1"/>
</dbReference>
<feature type="chain" id="PRO_5012838657" description="histidine kinase" evidence="14">
    <location>
        <begin position="22"/>
        <end position="1224"/>
    </location>
</feature>
<dbReference type="InterPro" id="IPR003594">
    <property type="entry name" value="HATPase_dom"/>
</dbReference>
<evidence type="ECO:0000256" key="14">
    <source>
        <dbReference type="SAM" id="SignalP"/>
    </source>
</evidence>
<dbReference type="CDD" id="cd00082">
    <property type="entry name" value="HisKA"/>
    <property type="match status" value="1"/>
</dbReference>
<feature type="transmembrane region" description="Helical" evidence="13">
    <location>
        <begin position="659"/>
        <end position="680"/>
    </location>
</feature>
<dbReference type="GO" id="GO:0003700">
    <property type="term" value="F:DNA-binding transcription factor activity"/>
    <property type="evidence" value="ECO:0007669"/>
    <property type="project" value="InterPro"/>
</dbReference>
<keyword evidence="8" id="KW-0902">Two-component regulatory system</keyword>
<dbReference type="Pfam" id="PF07494">
    <property type="entry name" value="Reg_prop"/>
    <property type="match status" value="5"/>
</dbReference>
<dbReference type="GO" id="GO:0005524">
    <property type="term" value="F:ATP binding"/>
    <property type="evidence" value="ECO:0007669"/>
    <property type="project" value="UniProtKB-KW"/>
</dbReference>
<evidence type="ECO:0000256" key="7">
    <source>
        <dbReference type="ARBA" id="ARBA00022840"/>
    </source>
</evidence>